<dbReference type="InterPro" id="IPR003313">
    <property type="entry name" value="AraC-bd"/>
</dbReference>
<feature type="domain" description="HTH araC/xylS-type" evidence="4">
    <location>
        <begin position="172"/>
        <end position="268"/>
    </location>
</feature>
<dbReference type="SUPFAM" id="SSF51215">
    <property type="entry name" value="Regulatory protein AraC"/>
    <property type="match status" value="1"/>
</dbReference>
<dbReference type="EMBL" id="JACRSQ010000033">
    <property type="protein sequence ID" value="MBC8544840.1"/>
    <property type="molecule type" value="Genomic_DNA"/>
</dbReference>
<proteinExistence type="predicted"/>
<dbReference type="SMART" id="SM00342">
    <property type="entry name" value="HTH_ARAC"/>
    <property type="match status" value="1"/>
</dbReference>
<dbReference type="GO" id="GO:0003700">
    <property type="term" value="F:DNA-binding transcription factor activity"/>
    <property type="evidence" value="ECO:0007669"/>
    <property type="project" value="InterPro"/>
</dbReference>
<evidence type="ECO:0000313" key="6">
    <source>
        <dbReference type="Proteomes" id="UP000657006"/>
    </source>
</evidence>
<dbReference type="PANTHER" id="PTHR43280">
    <property type="entry name" value="ARAC-FAMILY TRANSCRIPTIONAL REGULATOR"/>
    <property type="match status" value="1"/>
</dbReference>
<organism evidence="5 6">
    <name type="scientific">Bianquea renquensis</name>
    <dbReference type="NCBI Taxonomy" id="2763661"/>
    <lineage>
        <taxon>Bacteria</taxon>
        <taxon>Bacillati</taxon>
        <taxon>Bacillota</taxon>
        <taxon>Clostridia</taxon>
        <taxon>Eubacteriales</taxon>
        <taxon>Bianqueaceae</taxon>
        <taxon>Bianquea</taxon>
    </lineage>
</organism>
<dbReference type="Gene3D" id="1.10.10.60">
    <property type="entry name" value="Homeodomain-like"/>
    <property type="match status" value="2"/>
</dbReference>
<dbReference type="SUPFAM" id="SSF46689">
    <property type="entry name" value="Homeodomain-like"/>
    <property type="match status" value="1"/>
</dbReference>
<dbReference type="AlphaFoldDB" id="A0A926DT69"/>
<reference evidence="5" key="1">
    <citation type="submission" date="2020-08" db="EMBL/GenBank/DDBJ databases">
        <title>Genome public.</title>
        <authorList>
            <person name="Liu C."/>
            <person name="Sun Q."/>
        </authorList>
    </citation>
    <scope>NUCLEOTIDE SEQUENCE</scope>
    <source>
        <strain evidence="5">NSJ-32</strain>
    </source>
</reference>
<dbReference type="InterPro" id="IPR037923">
    <property type="entry name" value="HTH-like"/>
</dbReference>
<sequence>MSESKQPSFEFKIKQQNVSFRYAKGTSLFRGREFHDYYEIMYLIHVSGFFISEKTNIPLHPDMIILIPSKTFHNFKLENENEYTRCCLNFHDLAEYEDLIHLCMNDIYILENPSHKITEIFKELEMSFHNGLNGAEQSLLLAADFIRLMLELKLDTNKKLIEDTRDTNSLVAIALRYINEHYTDDISLTSIAKELHVSKSLLSHRFQKEFNTSVYRYITEKRLLLAKQLIKGGTPAVTAGIDVGFKDYSTFYRAYVKRYSSPPSAAKR</sequence>
<accession>A0A926DT69</accession>
<keyword evidence="3" id="KW-0804">Transcription</keyword>
<name>A0A926DT69_9FIRM</name>
<dbReference type="Proteomes" id="UP000657006">
    <property type="component" value="Unassembled WGS sequence"/>
</dbReference>
<keyword evidence="2" id="KW-0238">DNA-binding</keyword>
<dbReference type="PROSITE" id="PS01124">
    <property type="entry name" value="HTH_ARAC_FAMILY_2"/>
    <property type="match status" value="1"/>
</dbReference>
<evidence type="ECO:0000256" key="3">
    <source>
        <dbReference type="ARBA" id="ARBA00023163"/>
    </source>
</evidence>
<evidence type="ECO:0000259" key="4">
    <source>
        <dbReference type="PROSITE" id="PS01124"/>
    </source>
</evidence>
<keyword evidence="1" id="KW-0805">Transcription regulation</keyword>
<dbReference type="Pfam" id="PF02311">
    <property type="entry name" value="AraC_binding"/>
    <property type="match status" value="1"/>
</dbReference>
<dbReference type="InterPro" id="IPR018060">
    <property type="entry name" value="HTH_AraC"/>
</dbReference>
<evidence type="ECO:0000256" key="1">
    <source>
        <dbReference type="ARBA" id="ARBA00023015"/>
    </source>
</evidence>
<comment type="caution">
    <text evidence="5">The sequence shown here is derived from an EMBL/GenBank/DDBJ whole genome shotgun (WGS) entry which is preliminary data.</text>
</comment>
<protein>
    <submittedName>
        <fullName evidence="5">Helix-turn-helix transcriptional regulator</fullName>
    </submittedName>
</protein>
<gene>
    <name evidence="5" type="ORF">H8730_14925</name>
</gene>
<keyword evidence="6" id="KW-1185">Reference proteome</keyword>
<dbReference type="GO" id="GO:0043565">
    <property type="term" value="F:sequence-specific DNA binding"/>
    <property type="evidence" value="ECO:0007669"/>
    <property type="project" value="InterPro"/>
</dbReference>
<evidence type="ECO:0000256" key="2">
    <source>
        <dbReference type="ARBA" id="ARBA00023125"/>
    </source>
</evidence>
<dbReference type="InterPro" id="IPR009057">
    <property type="entry name" value="Homeodomain-like_sf"/>
</dbReference>
<evidence type="ECO:0000313" key="5">
    <source>
        <dbReference type="EMBL" id="MBC8544840.1"/>
    </source>
</evidence>
<dbReference type="Pfam" id="PF12833">
    <property type="entry name" value="HTH_18"/>
    <property type="match status" value="1"/>
</dbReference>
<dbReference type="PANTHER" id="PTHR43280:SF2">
    <property type="entry name" value="HTH-TYPE TRANSCRIPTIONAL REGULATOR EXSA"/>
    <property type="match status" value="1"/>
</dbReference>
<dbReference type="RefSeq" id="WP_177719900.1">
    <property type="nucleotide sequence ID" value="NZ_JACRSQ010000033.1"/>
</dbReference>